<name>A0A974DM55_XENLA</name>
<dbReference type="CDD" id="cd00024">
    <property type="entry name" value="CD_CSD"/>
    <property type="match status" value="1"/>
</dbReference>
<dbReference type="GO" id="GO:0005634">
    <property type="term" value="C:nucleus"/>
    <property type="evidence" value="ECO:0007669"/>
    <property type="project" value="UniProtKB-SubCell"/>
</dbReference>
<dbReference type="PROSITE" id="PS50013">
    <property type="entry name" value="CHROMO_2"/>
    <property type="match status" value="1"/>
</dbReference>
<dbReference type="EMBL" id="CM004468">
    <property type="protein sequence ID" value="OCT94453.1"/>
    <property type="molecule type" value="Genomic_DNA"/>
</dbReference>
<protein>
    <recommendedName>
        <fullName evidence="3">Chromo domain-containing protein</fullName>
    </recommendedName>
</protein>
<dbReference type="Proteomes" id="UP000694892">
    <property type="component" value="Chromosome 2L"/>
</dbReference>
<evidence type="ECO:0000256" key="1">
    <source>
        <dbReference type="ARBA" id="ARBA00004123"/>
    </source>
</evidence>
<dbReference type="InterPro" id="IPR000953">
    <property type="entry name" value="Chromo/chromo_shadow_dom"/>
</dbReference>
<keyword evidence="2" id="KW-0539">Nucleus</keyword>
<dbReference type="Gene3D" id="2.40.50.40">
    <property type="match status" value="1"/>
</dbReference>
<dbReference type="PROSITE" id="PS00598">
    <property type="entry name" value="CHROMO_1"/>
    <property type="match status" value="1"/>
</dbReference>
<evidence type="ECO:0000256" key="2">
    <source>
        <dbReference type="ARBA" id="ARBA00023242"/>
    </source>
</evidence>
<dbReference type="Pfam" id="PF00385">
    <property type="entry name" value="Chromo"/>
    <property type="match status" value="1"/>
</dbReference>
<dbReference type="PANTHER" id="PTHR22812">
    <property type="entry name" value="CHROMOBOX PROTEIN"/>
    <property type="match status" value="1"/>
</dbReference>
<evidence type="ECO:0000313" key="4">
    <source>
        <dbReference type="EMBL" id="OCT94453.1"/>
    </source>
</evidence>
<dbReference type="SMART" id="SM00298">
    <property type="entry name" value="CHROMO"/>
    <property type="match status" value="1"/>
</dbReference>
<dbReference type="InterPro" id="IPR023780">
    <property type="entry name" value="Chromo_domain"/>
</dbReference>
<dbReference type="AlphaFoldDB" id="A0A974DM55"/>
<evidence type="ECO:0000313" key="5">
    <source>
        <dbReference type="Proteomes" id="UP000694892"/>
    </source>
</evidence>
<organism evidence="4 5">
    <name type="scientific">Xenopus laevis</name>
    <name type="common">African clawed frog</name>
    <dbReference type="NCBI Taxonomy" id="8355"/>
    <lineage>
        <taxon>Eukaryota</taxon>
        <taxon>Metazoa</taxon>
        <taxon>Chordata</taxon>
        <taxon>Craniata</taxon>
        <taxon>Vertebrata</taxon>
        <taxon>Euteleostomi</taxon>
        <taxon>Amphibia</taxon>
        <taxon>Batrachia</taxon>
        <taxon>Anura</taxon>
        <taxon>Pipoidea</taxon>
        <taxon>Pipidae</taxon>
        <taxon>Xenopodinae</taxon>
        <taxon>Xenopus</taxon>
        <taxon>Xenopus</taxon>
    </lineage>
</organism>
<proteinExistence type="predicted"/>
<reference evidence="5" key="1">
    <citation type="journal article" date="2016" name="Nature">
        <title>Genome evolution in the allotetraploid frog Xenopus laevis.</title>
        <authorList>
            <person name="Session A.M."/>
            <person name="Uno Y."/>
            <person name="Kwon T."/>
            <person name="Chapman J.A."/>
            <person name="Toyoda A."/>
            <person name="Takahashi S."/>
            <person name="Fukui A."/>
            <person name="Hikosaka A."/>
            <person name="Suzuki A."/>
            <person name="Kondo M."/>
            <person name="van Heeringen S.J."/>
            <person name="Quigley I."/>
            <person name="Heinz S."/>
            <person name="Ogino H."/>
            <person name="Ochi H."/>
            <person name="Hellsten U."/>
            <person name="Lyons J.B."/>
            <person name="Simakov O."/>
            <person name="Putnam N."/>
            <person name="Stites J."/>
            <person name="Kuroki Y."/>
            <person name="Tanaka T."/>
            <person name="Michiue T."/>
            <person name="Watanabe M."/>
            <person name="Bogdanovic O."/>
            <person name="Lister R."/>
            <person name="Georgiou G."/>
            <person name="Paranjpe S.S."/>
            <person name="van Kruijsbergen I."/>
            <person name="Shu S."/>
            <person name="Carlson J."/>
            <person name="Kinoshita T."/>
            <person name="Ohta Y."/>
            <person name="Mawaribuchi S."/>
            <person name="Jenkins J."/>
            <person name="Grimwood J."/>
            <person name="Schmutz J."/>
            <person name="Mitros T."/>
            <person name="Mozaffari S.V."/>
            <person name="Suzuki Y."/>
            <person name="Haramoto Y."/>
            <person name="Yamamoto T.S."/>
            <person name="Takagi C."/>
            <person name="Heald R."/>
            <person name="Miller K."/>
            <person name="Haudenschild C."/>
            <person name="Kitzman J."/>
            <person name="Nakayama T."/>
            <person name="Izutsu Y."/>
            <person name="Robert J."/>
            <person name="Fortriede J."/>
            <person name="Burns K."/>
            <person name="Lotay V."/>
            <person name="Karimi K."/>
            <person name="Yasuoka Y."/>
            <person name="Dichmann D.S."/>
            <person name="Flajnik M.F."/>
            <person name="Houston D.W."/>
            <person name="Shendure J."/>
            <person name="DuPasquier L."/>
            <person name="Vize P.D."/>
            <person name="Zorn A.M."/>
            <person name="Ito M."/>
            <person name="Marcotte E.M."/>
            <person name="Wallingford J.B."/>
            <person name="Ito Y."/>
            <person name="Asashima M."/>
            <person name="Ueno N."/>
            <person name="Matsuda Y."/>
            <person name="Veenstra G.J."/>
            <person name="Fujiyama A."/>
            <person name="Harland R.M."/>
            <person name="Taira M."/>
            <person name="Rokhsar D.S."/>
        </authorList>
    </citation>
    <scope>NUCLEOTIDE SEQUENCE [LARGE SCALE GENOMIC DNA]</scope>
    <source>
        <strain evidence="5">J</strain>
    </source>
</reference>
<comment type="subcellular location">
    <subcellularLocation>
        <location evidence="1">Nucleus</location>
    </subcellularLocation>
</comment>
<dbReference type="InterPro" id="IPR023779">
    <property type="entry name" value="Chromodomain_CS"/>
</dbReference>
<dbReference type="InterPro" id="IPR016197">
    <property type="entry name" value="Chromo-like_dom_sf"/>
</dbReference>
<sequence length="126" mass="14620">MEFEVEKILDSRVQSRKLQYLVKWKGFPNEENSWEPEENIHAPRLTKAFHKDHPGRPAKDVLRLSLRGGQFKAPSDIVASLPVRRCRGVQANAHPLRLLPVRAFFRVRACVCLCTCTSCHPWLRYI</sequence>
<gene>
    <name evidence="4" type="ORF">XELAEV_18012125mg</name>
</gene>
<accession>A0A974DM55</accession>
<evidence type="ECO:0000259" key="3">
    <source>
        <dbReference type="PROSITE" id="PS50013"/>
    </source>
</evidence>
<feature type="domain" description="Chromo" evidence="3">
    <location>
        <begin position="3"/>
        <end position="61"/>
    </location>
</feature>
<dbReference type="SUPFAM" id="SSF54160">
    <property type="entry name" value="Chromo domain-like"/>
    <property type="match status" value="1"/>
</dbReference>
<dbReference type="InterPro" id="IPR051219">
    <property type="entry name" value="Heterochromatin_chromo-domain"/>
</dbReference>